<dbReference type="PROSITE" id="PS00680">
    <property type="entry name" value="MAP_1"/>
    <property type="match status" value="1"/>
</dbReference>
<dbReference type="EC" id="3.4.11.18" evidence="6 7"/>
<accession>A0A6S6S3P6</accession>
<evidence type="ECO:0000313" key="9">
    <source>
        <dbReference type="EMBL" id="CAA6798934.1"/>
    </source>
</evidence>
<evidence type="ECO:0000256" key="3">
    <source>
        <dbReference type="ARBA" id="ARBA00022670"/>
    </source>
</evidence>
<dbReference type="InterPro" id="IPR000994">
    <property type="entry name" value="Pept_M24"/>
</dbReference>
<protein>
    <recommendedName>
        <fullName evidence="6 7">Methionine aminopeptidase</fullName>
        <shortName evidence="6">MAP</shortName>
        <shortName evidence="6">MetAP</shortName>
        <ecNumber evidence="6 7">3.4.11.18</ecNumber>
    </recommendedName>
    <alternativeName>
        <fullName evidence="6">Peptidase M</fullName>
    </alternativeName>
</protein>
<comment type="function">
    <text evidence="1 6">Removes the N-terminal methionine from nascent proteins. The N-terminal methionine is often cleaved when the second residue in the primary sequence is small and uncharged (Met-Ala-, Cys, Gly, Pro, Ser, Thr, or Val). Requires deformylation of the N(alpha)-formylated initiator methionine before it can be hydrolyzed.</text>
</comment>
<dbReference type="HAMAP" id="MF_01974">
    <property type="entry name" value="MetAP_1"/>
    <property type="match status" value="1"/>
</dbReference>
<keyword evidence="2 6" id="KW-0031">Aminopeptidase</keyword>
<dbReference type="PANTHER" id="PTHR43330">
    <property type="entry name" value="METHIONINE AMINOPEPTIDASE"/>
    <property type="match status" value="1"/>
</dbReference>
<evidence type="ECO:0000256" key="6">
    <source>
        <dbReference type="HAMAP-Rule" id="MF_01974"/>
    </source>
</evidence>
<feature type="binding site" evidence="6">
    <location>
        <position position="78"/>
    </location>
    <ligand>
        <name>substrate</name>
    </ligand>
</feature>
<dbReference type="InterPro" id="IPR002467">
    <property type="entry name" value="Pept_M24A_MAP1"/>
</dbReference>
<name>A0A6S6S3P6_9BACT</name>
<feature type="binding site" evidence="6">
    <location>
        <position position="204"/>
    </location>
    <ligand>
        <name>a divalent metal cation</name>
        <dbReference type="ChEBI" id="CHEBI:60240"/>
        <label>2</label>
        <note>catalytic</note>
    </ligand>
</feature>
<dbReference type="GO" id="GO:0005829">
    <property type="term" value="C:cytosol"/>
    <property type="evidence" value="ECO:0007669"/>
    <property type="project" value="TreeGrafter"/>
</dbReference>
<feature type="binding site" evidence="6">
    <location>
        <position position="235"/>
    </location>
    <ligand>
        <name>a divalent metal cation</name>
        <dbReference type="ChEBI" id="CHEBI:60240"/>
        <label>1</label>
    </ligand>
</feature>
<dbReference type="GO" id="GO:0070006">
    <property type="term" value="F:metalloaminopeptidase activity"/>
    <property type="evidence" value="ECO:0007669"/>
    <property type="project" value="UniProtKB-UniRule"/>
</dbReference>
<evidence type="ECO:0000259" key="8">
    <source>
        <dbReference type="Pfam" id="PF00557"/>
    </source>
</evidence>
<dbReference type="PANTHER" id="PTHR43330:SF27">
    <property type="entry name" value="METHIONINE AMINOPEPTIDASE"/>
    <property type="match status" value="1"/>
</dbReference>
<reference evidence="9" key="1">
    <citation type="submission" date="2020-01" db="EMBL/GenBank/DDBJ databases">
        <authorList>
            <person name="Meier V. D."/>
            <person name="Meier V D."/>
        </authorList>
    </citation>
    <scope>NUCLEOTIDE SEQUENCE</scope>
    <source>
        <strain evidence="9">HLG_WM_MAG_06</strain>
    </source>
</reference>
<dbReference type="CDD" id="cd01086">
    <property type="entry name" value="MetAP1"/>
    <property type="match status" value="1"/>
</dbReference>
<dbReference type="GO" id="GO:0004239">
    <property type="term" value="F:initiator methionyl aminopeptidase activity"/>
    <property type="evidence" value="ECO:0007669"/>
    <property type="project" value="UniProtKB-UniRule"/>
</dbReference>
<organism evidence="9">
    <name type="scientific">uncultured Sulfurovum sp</name>
    <dbReference type="NCBI Taxonomy" id="269237"/>
    <lineage>
        <taxon>Bacteria</taxon>
        <taxon>Pseudomonadati</taxon>
        <taxon>Campylobacterota</taxon>
        <taxon>Epsilonproteobacteria</taxon>
        <taxon>Campylobacterales</taxon>
        <taxon>Sulfurovaceae</taxon>
        <taxon>Sulfurovum</taxon>
        <taxon>environmental samples</taxon>
    </lineage>
</organism>
<dbReference type="Gene3D" id="3.90.230.10">
    <property type="entry name" value="Creatinase/methionine aminopeptidase superfamily"/>
    <property type="match status" value="1"/>
</dbReference>
<dbReference type="NCBIfam" id="TIGR00500">
    <property type="entry name" value="met_pdase_I"/>
    <property type="match status" value="1"/>
</dbReference>
<gene>
    <name evidence="6" type="primary">map</name>
    <name evidence="9" type="ORF">HELGO_WM2382</name>
</gene>
<dbReference type="SUPFAM" id="SSF55920">
    <property type="entry name" value="Creatinase/aminopeptidase"/>
    <property type="match status" value="1"/>
</dbReference>
<feature type="binding site" evidence="6">
    <location>
        <position position="169"/>
    </location>
    <ligand>
        <name>a divalent metal cation</name>
        <dbReference type="ChEBI" id="CHEBI:60240"/>
        <label>2</label>
        <note>catalytic</note>
    </ligand>
</feature>
<evidence type="ECO:0000256" key="1">
    <source>
        <dbReference type="ARBA" id="ARBA00002521"/>
    </source>
</evidence>
<comment type="cofactor">
    <cofactor evidence="6">
        <name>Co(2+)</name>
        <dbReference type="ChEBI" id="CHEBI:48828"/>
    </cofactor>
    <cofactor evidence="6">
        <name>Zn(2+)</name>
        <dbReference type="ChEBI" id="CHEBI:29105"/>
    </cofactor>
    <cofactor evidence="6">
        <name>Mn(2+)</name>
        <dbReference type="ChEBI" id="CHEBI:29035"/>
    </cofactor>
    <cofactor evidence="6">
        <name>Fe(2+)</name>
        <dbReference type="ChEBI" id="CHEBI:29033"/>
    </cofactor>
    <text evidence="6">Binds 2 divalent metal cations per subunit. Has a high-affinity and a low affinity metal-binding site. The true nature of the physiological cofactor is under debate. The enzyme is active with cobalt, zinc, manganese or divalent iron ions. Most likely, methionine aminopeptidases function as mononuclear Fe(2+)-metalloproteases under physiological conditions, and the catalytically relevant metal-binding site has been assigned to the histidine-containing high-affinity site.</text>
</comment>
<feature type="binding site" evidence="6">
    <location>
        <position position="106"/>
    </location>
    <ligand>
        <name>a divalent metal cation</name>
        <dbReference type="ChEBI" id="CHEBI:60240"/>
        <label>1</label>
    </ligand>
</feature>
<dbReference type="InterPro" id="IPR001714">
    <property type="entry name" value="Pept_M24_MAP"/>
</dbReference>
<feature type="binding site" evidence="6">
    <location>
        <position position="235"/>
    </location>
    <ligand>
        <name>a divalent metal cation</name>
        <dbReference type="ChEBI" id="CHEBI:60240"/>
        <label>2</label>
        <note>catalytic</note>
    </ligand>
</feature>
<dbReference type="EMBL" id="CACVAP010000011">
    <property type="protein sequence ID" value="CAA6798934.1"/>
    <property type="molecule type" value="Genomic_DNA"/>
</dbReference>
<sequence>MAIALRKPNELTKLALAGSIVGKTLKYLQENVTVGMTLKEIDDMGEAFIRKHGAEPSFKGLYGFTGSVCTSLNEVCIHGTPTDQKIKEGDILGLDLGTKIDAYFGDAAITMPIGKISKEDEALIACAKDSLYHAIENIRVGMRFKELSLILETFIRERGYVPLRDFCGHGIGTKPHEEPNIPNYLDGRPNNGPKIKNGMVFCLEPMVCQKGDKPVILDDKWSVVSEDGLRSSHYEHTVAIVDGRAVILTEAEPTHNL</sequence>
<proteinExistence type="inferred from homology"/>
<feature type="binding site" evidence="6">
    <location>
        <position position="95"/>
    </location>
    <ligand>
        <name>a divalent metal cation</name>
        <dbReference type="ChEBI" id="CHEBI:60240"/>
        <label>1</label>
    </ligand>
</feature>
<dbReference type="InterPro" id="IPR036005">
    <property type="entry name" value="Creatinase/aminopeptidase-like"/>
</dbReference>
<keyword evidence="4 6" id="KW-0479">Metal-binding</keyword>
<comment type="similarity">
    <text evidence="6">Belongs to the peptidase M24A family. Methionine aminopeptidase type 1 subfamily.</text>
</comment>
<comment type="subunit">
    <text evidence="6">Monomer.</text>
</comment>
<feature type="domain" description="Peptidase M24" evidence="8">
    <location>
        <begin position="15"/>
        <end position="240"/>
    </location>
</feature>
<dbReference type="PRINTS" id="PR00599">
    <property type="entry name" value="MAPEPTIDASE"/>
</dbReference>
<evidence type="ECO:0000256" key="7">
    <source>
        <dbReference type="RuleBase" id="RU003653"/>
    </source>
</evidence>
<dbReference type="AlphaFoldDB" id="A0A6S6S3P6"/>
<evidence type="ECO:0000256" key="2">
    <source>
        <dbReference type="ARBA" id="ARBA00022438"/>
    </source>
</evidence>
<dbReference type="GO" id="GO:0006508">
    <property type="term" value="P:proteolysis"/>
    <property type="evidence" value="ECO:0007669"/>
    <property type="project" value="UniProtKB-KW"/>
</dbReference>
<evidence type="ECO:0000256" key="4">
    <source>
        <dbReference type="ARBA" id="ARBA00022723"/>
    </source>
</evidence>
<keyword evidence="5 6" id="KW-0378">Hydrolase</keyword>
<dbReference type="Pfam" id="PF00557">
    <property type="entry name" value="Peptidase_M24"/>
    <property type="match status" value="1"/>
</dbReference>
<feature type="binding site" evidence="6">
    <location>
        <position position="176"/>
    </location>
    <ligand>
        <name>substrate</name>
    </ligand>
</feature>
<keyword evidence="3 6" id="KW-0645">Protease</keyword>
<dbReference type="GO" id="GO:0046872">
    <property type="term" value="F:metal ion binding"/>
    <property type="evidence" value="ECO:0007669"/>
    <property type="project" value="UniProtKB-UniRule"/>
</dbReference>
<comment type="catalytic activity">
    <reaction evidence="6 7">
        <text>Release of N-terminal amino acids, preferentially methionine, from peptides and arylamides.</text>
        <dbReference type="EC" id="3.4.11.18"/>
    </reaction>
</comment>
<evidence type="ECO:0000256" key="5">
    <source>
        <dbReference type="ARBA" id="ARBA00022801"/>
    </source>
</evidence>
<feature type="binding site" evidence="6">
    <location>
        <position position="106"/>
    </location>
    <ligand>
        <name>a divalent metal cation</name>
        <dbReference type="ChEBI" id="CHEBI:60240"/>
        <label>2</label>
        <note>catalytic</note>
    </ligand>
</feature>